<dbReference type="Gene3D" id="3.30.560.10">
    <property type="entry name" value="Glucose Oxidase, domain 3"/>
    <property type="match status" value="1"/>
</dbReference>
<feature type="domain" description="Glucose-methanol-choline oxidoreductase N-terminal" evidence="6">
    <location>
        <begin position="81"/>
        <end position="104"/>
    </location>
</feature>
<evidence type="ECO:0000313" key="8">
    <source>
        <dbReference type="EMBL" id="TKB51710.1"/>
    </source>
</evidence>
<sequence length="542" mass="58664">MKTFDYIIVGAGSSGCALANRLSQDPEVNVLLLEAGGSGDSPIIKTPAGLIISLIFGTFNWCYNALNQRTLNNRAIFCPRGKALGGSSAINGMLYIRGQRQDYDLWAEQGNKGWSFDELLPYFKRSQHQERGASEYHGVGGPLNVANGRSNQPISADFIKAGTEAGVPFNPDFNGAAQEGIGWYQTTQKDGQRHSAAAAYLTPVMNRPNLTVITGATTAKVVFEGKKAVGVEYLIKGLRHSATAETEVILSGGAFGSPQLLLLSGVGPKAKLDEHGIEQVHELPGVGENLQEHVDVVRVWKDKTNSAIAMFRPKGIWHLAKDAVNYVIHRRGFLASTMAESGAFVRSSEDVERPDIQYHFVPAAMDDHGRSLRYNLSYGASIHTCVLRPYSRGSVSLASSDPTADPIIDLNMLSDSRDMDTLKAGLRKLDEIVSAPSLAQRLSYSIIPKQEPASDQELEQFIRAKANNIYHPVGTCKMGNDEMAVVDDELRVHGLEGLRVVDASIMPTLISGNTNAPSMVIGEKAADMILAARVADTQEQVA</sequence>
<evidence type="ECO:0000259" key="7">
    <source>
        <dbReference type="PROSITE" id="PS00624"/>
    </source>
</evidence>
<protein>
    <submittedName>
        <fullName evidence="8">Choline dehydrogenase</fullName>
        <ecNumber evidence="8">1.1.99.1</ecNumber>
    </submittedName>
</protein>
<accession>A0A4U1BJT5</accession>
<evidence type="ECO:0000256" key="2">
    <source>
        <dbReference type="ARBA" id="ARBA00010790"/>
    </source>
</evidence>
<dbReference type="InterPro" id="IPR036188">
    <property type="entry name" value="FAD/NAD-bd_sf"/>
</dbReference>
<gene>
    <name evidence="8" type="ORF">FCL42_17890</name>
</gene>
<evidence type="ECO:0000256" key="3">
    <source>
        <dbReference type="ARBA" id="ARBA00022630"/>
    </source>
</evidence>
<dbReference type="PROSITE" id="PS51257">
    <property type="entry name" value="PROKAR_LIPOPROTEIN"/>
    <property type="match status" value="1"/>
</dbReference>
<dbReference type="Proteomes" id="UP000305675">
    <property type="component" value="Unassembled WGS sequence"/>
</dbReference>
<evidence type="ECO:0000256" key="4">
    <source>
        <dbReference type="ARBA" id="ARBA00022827"/>
    </source>
</evidence>
<dbReference type="Gene3D" id="3.50.50.60">
    <property type="entry name" value="FAD/NAD(P)-binding domain"/>
    <property type="match status" value="1"/>
</dbReference>
<proteinExistence type="inferred from homology"/>
<dbReference type="GO" id="GO:0050660">
    <property type="term" value="F:flavin adenine dinucleotide binding"/>
    <property type="evidence" value="ECO:0007669"/>
    <property type="project" value="InterPro"/>
</dbReference>
<reference evidence="8 9" key="1">
    <citation type="submission" date="2019-04" db="EMBL/GenBank/DDBJ databases">
        <authorList>
            <person name="Hwang J.C."/>
        </authorList>
    </citation>
    <scope>NUCLEOTIDE SEQUENCE [LARGE SCALE GENOMIC DNA]</scope>
    <source>
        <strain evidence="8 9">IMCC35002</strain>
    </source>
</reference>
<dbReference type="SUPFAM" id="SSF51905">
    <property type="entry name" value="FAD/NAD(P)-binding domain"/>
    <property type="match status" value="1"/>
</dbReference>
<dbReference type="GO" id="GO:0008812">
    <property type="term" value="F:choline dehydrogenase activity"/>
    <property type="evidence" value="ECO:0007669"/>
    <property type="project" value="UniProtKB-EC"/>
</dbReference>
<dbReference type="PANTHER" id="PTHR11552">
    <property type="entry name" value="GLUCOSE-METHANOL-CHOLINE GMC OXIDOREDUCTASE"/>
    <property type="match status" value="1"/>
</dbReference>
<dbReference type="OrthoDB" id="9785276at2"/>
<dbReference type="Pfam" id="PF05199">
    <property type="entry name" value="GMC_oxred_C"/>
    <property type="match status" value="1"/>
</dbReference>
<comment type="cofactor">
    <cofactor evidence="1">
        <name>FAD</name>
        <dbReference type="ChEBI" id="CHEBI:57692"/>
    </cofactor>
</comment>
<keyword evidence="8" id="KW-0560">Oxidoreductase</keyword>
<feature type="domain" description="Glucose-methanol-choline oxidoreductase N-terminal" evidence="7">
    <location>
        <begin position="253"/>
        <end position="267"/>
    </location>
</feature>
<dbReference type="InterPro" id="IPR012132">
    <property type="entry name" value="GMC_OxRdtase"/>
</dbReference>
<comment type="caution">
    <text evidence="8">The sequence shown here is derived from an EMBL/GenBank/DDBJ whole genome shotgun (WGS) entry which is preliminary data.</text>
</comment>
<dbReference type="EC" id="1.1.99.1" evidence="8"/>
<dbReference type="PROSITE" id="PS00624">
    <property type="entry name" value="GMC_OXRED_2"/>
    <property type="match status" value="1"/>
</dbReference>
<organism evidence="8 9">
    <name type="scientific">Ferrimonas aestuarii</name>
    <dbReference type="NCBI Taxonomy" id="2569539"/>
    <lineage>
        <taxon>Bacteria</taxon>
        <taxon>Pseudomonadati</taxon>
        <taxon>Pseudomonadota</taxon>
        <taxon>Gammaproteobacteria</taxon>
        <taxon>Alteromonadales</taxon>
        <taxon>Ferrimonadaceae</taxon>
        <taxon>Ferrimonas</taxon>
    </lineage>
</organism>
<dbReference type="NCBIfam" id="NF002550">
    <property type="entry name" value="PRK02106.1"/>
    <property type="match status" value="1"/>
</dbReference>
<dbReference type="EMBL" id="SWCJ01000018">
    <property type="protein sequence ID" value="TKB51710.1"/>
    <property type="molecule type" value="Genomic_DNA"/>
</dbReference>
<dbReference type="InterPro" id="IPR007867">
    <property type="entry name" value="GMC_OxRtase_C"/>
</dbReference>
<dbReference type="AlphaFoldDB" id="A0A4U1BJT5"/>
<name>A0A4U1BJT5_9GAMM</name>
<dbReference type="InterPro" id="IPR000172">
    <property type="entry name" value="GMC_OxRdtase_N"/>
</dbReference>
<keyword evidence="4 5" id="KW-0274">FAD</keyword>
<comment type="similarity">
    <text evidence="2 5">Belongs to the GMC oxidoreductase family.</text>
</comment>
<keyword evidence="3 5" id="KW-0285">Flavoprotein</keyword>
<dbReference type="PIRSF" id="PIRSF000137">
    <property type="entry name" value="Alcohol_oxidase"/>
    <property type="match status" value="1"/>
</dbReference>
<keyword evidence="9" id="KW-1185">Reference proteome</keyword>
<dbReference type="SUPFAM" id="SSF54373">
    <property type="entry name" value="FAD-linked reductases, C-terminal domain"/>
    <property type="match status" value="1"/>
</dbReference>
<dbReference type="Pfam" id="PF00732">
    <property type="entry name" value="GMC_oxred_N"/>
    <property type="match status" value="1"/>
</dbReference>
<evidence type="ECO:0000256" key="1">
    <source>
        <dbReference type="ARBA" id="ARBA00001974"/>
    </source>
</evidence>
<evidence type="ECO:0000313" key="9">
    <source>
        <dbReference type="Proteomes" id="UP000305675"/>
    </source>
</evidence>
<dbReference type="PANTHER" id="PTHR11552:SF147">
    <property type="entry name" value="CHOLINE DEHYDROGENASE, MITOCHONDRIAL"/>
    <property type="match status" value="1"/>
</dbReference>
<dbReference type="RefSeq" id="WP_136864799.1">
    <property type="nucleotide sequence ID" value="NZ_SWCJ01000018.1"/>
</dbReference>
<evidence type="ECO:0000256" key="5">
    <source>
        <dbReference type="RuleBase" id="RU003968"/>
    </source>
</evidence>
<evidence type="ECO:0000259" key="6">
    <source>
        <dbReference type="PROSITE" id="PS00623"/>
    </source>
</evidence>
<dbReference type="PROSITE" id="PS00623">
    <property type="entry name" value="GMC_OXRED_1"/>
    <property type="match status" value="1"/>
</dbReference>